<dbReference type="HOGENOM" id="CLU_1110200_0_0_9"/>
<evidence type="ECO:0000313" key="3">
    <source>
        <dbReference type="Proteomes" id="UP000007434"/>
    </source>
</evidence>
<dbReference type="KEGG" id="has:Halsa_1011"/>
<dbReference type="EMBL" id="CP002304">
    <property type="protein sequence ID" value="ADQ14454.1"/>
    <property type="molecule type" value="Genomic_DNA"/>
</dbReference>
<reference evidence="2 3" key="1">
    <citation type="submission" date="2010-11" db="EMBL/GenBank/DDBJ databases">
        <title>Complete sequence of Halanaerobium sp. sapolanicus.</title>
        <authorList>
            <consortium name="US DOE Joint Genome Institute"/>
            <person name="Lucas S."/>
            <person name="Copeland A."/>
            <person name="Lapidus A."/>
            <person name="Cheng J.-F."/>
            <person name="Bruce D."/>
            <person name="Goodwin L."/>
            <person name="Pitluck S."/>
            <person name="Davenport K."/>
            <person name="Detter J.C."/>
            <person name="Han C."/>
            <person name="Tapia R."/>
            <person name="Land M."/>
            <person name="Hauser L."/>
            <person name="Jeffries C."/>
            <person name="Kyrpides N."/>
            <person name="Ivanova N."/>
            <person name="Mikhailova N."/>
            <person name="Begemann M.B."/>
            <person name="Mormile M.R."/>
            <person name="Wall J.D."/>
            <person name="Elias D.A."/>
            <person name="Woyke T."/>
        </authorList>
    </citation>
    <scope>NUCLEOTIDE SEQUENCE [LARGE SCALE GENOMIC DNA]</scope>
    <source>
        <strain evidence="3">sapolanicus</strain>
    </source>
</reference>
<feature type="chain" id="PRO_5003187972" description="DUF4198 domain-containing protein" evidence="1">
    <location>
        <begin position="27"/>
        <end position="250"/>
    </location>
</feature>
<dbReference type="RefSeq" id="WP_013405544.1">
    <property type="nucleotide sequence ID" value="NC_014654.1"/>
</dbReference>
<sequence>MFKKKYLIIFAFTVLLVSLFSVSALAHCVWVELPAQTSLNEEFEVYAYYADPDDPMEERDQTELELYIIDYNGEKHDLDLSEQSTYYNAFAELSTAGEYNFILEREPNRYRLQQIRDFGKAVTLAGNSLNYSYEPAGIPLEVQLVESNTINEQEVEIVVEVLYEGEVITDSDIELFQSLEKGLITEAGMAYEEIADVEISEDGRTTFAINPEYNYVFETDYHVDADQVEDTGFFIREVRFRSTLFLPAAQ</sequence>
<keyword evidence="3" id="KW-1185">Reference proteome</keyword>
<dbReference type="eggNOG" id="COG5266">
    <property type="taxonomic scope" value="Bacteria"/>
</dbReference>
<organism evidence="2 3">
    <name type="scientific">Halanaerobium hydrogeniformans</name>
    <name type="common">Halanaerobium sp. (strain sapolanicus)</name>
    <dbReference type="NCBI Taxonomy" id="656519"/>
    <lineage>
        <taxon>Bacteria</taxon>
        <taxon>Bacillati</taxon>
        <taxon>Bacillota</taxon>
        <taxon>Clostridia</taxon>
        <taxon>Halanaerobiales</taxon>
        <taxon>Halanaerobiaceae</taxon>
        <taxon>Halanaerobium</taxon>
    </lineage>
</organism>
<dbReference type="AlphaFoldDB" id="E4RMC3"/>
<gene>
    <name evidence="2" type="ordered locus">Halsa_1011</name>
</gene>
<evidence type="ECO:0000313" key="2">
    <source>
        <dbReference type="EMBL" id="ADQ14454.1"/>
    </source>
</evidence>
<keyword evidence="1" id="KW-0732">Signal</keyword>
<evidence type="ECO:0000256" key="1">
    <source>
        <dbReference type="SAM" id="SignalP"/>
    </source>
</evidence>
<reference evidence="2 3" key="2">
    <citation type="journal article" date="2011" name="J. Bacteriol.">
        <title>Complete Genome Sequence of the Haloalkaliphilic, Hydrogen Producing Halanaerobium hydrogenoformans.</title>
        <authorList>
            <person name="Brown S.D."/>
            <person name="Begemann M.B."/>
            <person name="Mormile M.R."/>
            <person name="Wall J.D."/>
            <person name="Han C.S."/>
            <person name="Goodwin L.A."/>
            <person name="Pitluck S."/>
            <person name="Land M.L."/>
            <person name="Hauser L.J."/>
            <person name="Elias D.A."/>
        </authorList>
    </citation>
    <scope>NUCLEOTIDE SEQUENCE [LARGE SCALE GENOMIC DNA]</scope>
    <source>
        <strain evidence="3">sapolanicus</strain>
    </source>
</reference>
<dbReference type="Proteomes" id="UP000007434">
    <property type="component" value="Chromosome"/>
</dbReference>
<evidence type="ECO:0008006" key="4">
    <source>
        <dbReference type="Google" id="ProtNLM"/>
    </source>
</evidence>
<proteinExistence type="predicted"/>
<accession>E4RMC3</accession>
<dbReference type="OrthoDB" id="1805637at2"/>
<feature type="signal peptide" evidence="1">
    <location>
        <begin position="1"/>
        <end position="26"/>
    </location>
</feature>
<name>E4RMC3_HALHG</name>
<protein>
    <recommendedName>
        <fullName evidence="4">DUF4198 domain-containing protein</fullName>
    </recommendedName>
</protein>